<feature type="compositionally biased region" description="Basic and acidic residues" evidence="1">
    <location>
        <begin position="716"/>
        <end position="725"/>
    </location>
</feature>
<feature type="compositionally biased region" description="Basic and acidic residues" evidence="1">
    <location>
        <begin position="413"/>
        <end position="436"/>
    </location>
</feature>
<feature type="region of interest" description="Disordered" evidence="1">
    <location>
        <begin position="387"/>
        <end position="463"/>
    </location>
</feature>
<feature type="compositionally biased region" description="Polar residues" evidence="1">
    <location>
        <begin position="159"/>
        <end position="174"/>
    </location>
</feature>
<feature type="compositionally biased region" description="Polar residues" evidence="1">
    <location>
        <begin position="239"/>
        <end position="248"/>
    </location>
</feature>
<feature type="compositionally biased region" description="Basic and acidic residues" evidence="1">
    <location>
        <begin position="187"/>
        <end position="199"/>
    </location>
</feature>
<proteinExistence type="predicted"/>
<feature type="region of interest" description="Disordered" evidence="1">
    <location>
        <begin position="159"/>
        <end position="264"/>
    </location>
</feature>
<feature type="region of interest" description="Disordered" evidence="1">
    <location>
        <begin position="543"/>
        <end position="565"/>
    </location>
</feature>
<reference evidence="3" key="2">
    <citation type="submission" date="2019-02" db="EMBL/GenBank/DDBJ databases">
        <title>Opniocepnalus argus Var Kimnra genome.</title>
        <authorList>
            <person name="Zhou C."/>
            <person name="Xiao S."/>
        </authorList>
    </citation>
    <scope>NUCLEOTIDE SEQUENCE [LARGE SCALE GENOMIC DNA]</scope>
</reference>
<dbReference type="PANTHER" id="PTHR18839">
    <property type="entry name" value="MITOTIC INTERACTOR AND SUBSTRATE OF PLK1 MISP FAMILY MEMBER"/>
    <property type="match status" value="1"/>
</dbReference>
<feature type="compositionally biased region" description="Basic and acidic residues" evidence="1">
    <location>
        <begin position="218"/>
        <end position="230"/>
    </location>
</feature>
<dbReference type="PANTHER" id="PTHR18839:SF0">
    <property type="entry name" value="MITOTIC INTERACTOR AND SUBSTRATE OF PLK1 ISOFORM X1-RELATED"/>
    <property type="match status" value="1"/>
</dbReference>
<feature type="region of interest" description="Disordered" evidence="1">
    <location>
        <begin position="759"/>
        <end position="853"/>
    </location>
</feature>
<feature type="region of interest" description="Disordered" evidence="1">
    <location>
        <begin position="660"/>
        <end position="734"/>
    </location>
</feature>
<organism evidence="2 3">
    <name type="scientific">Channa argus</name>
    <name type="common">Northern snakehead</name>
    <name type="synonym">Ophicephalus argus</name>
    <dbReference type="NCBI Taxonomy" id="215402"/>
    <lineage>
        <taxon>Eukaryota</taxon>
        <taxon>Metazoa</taxon>
        <taxon>Chordata</taxon>
        <taxon>Craniata</taxon>
        <taxon>Vertebrata</taxon>
        <taxon>Euteleostomi</taxon>
        <taxon>Actinopterygii</taxon>
        <taxon>Neopterygii</taxon>
        <taxon>Teleostei</taxon>
        <taxon>Neoteleostei</taxon>
        <taxon>Acanthomorphata</taxon>
        <taxon>Anabantaria</taxon>
        <taxon>Anabantiformes</taxon>
        <taxon>Channoidei</taxon>
        <taxon>Channidae</taxon>
        <taxon>Channa</taxon>
    </lineage>
</organism>
<dbReference type="Proteomes" id="UP000503349">
    <property type="component" value="Chromosome 15"/>
</dbReference>
<evidence type="ECO:0000313" key="2">
    <source>
        <dbReference type="EMBL" id="KAF3700604.1"/>
    </source>
</evidence>
<keyword evidence="3" id="KW-1185">Reference proteome</keyword>
<dbReference type="AlphaFoldDB" id="A0A6G1QDV5"/>
<evidence type="ECO:0000313" key="3">
    <source>
        <dbReference type="Proteomes" id="UP000503349"/>
    </source>
</evidence>
<feature type="compositionally biased region" description="Basic and acidic residues" evidence="1">
    <location>
        <begin position="445"/>
        <end position="461"/>
    </location>
</feature>
<feature type="compositionally biased region" description="Polar residues" evidence="1">
    <location>
        <begin position="703"/>
        <end position="715"/>
    </location>
</feature>
<accession>A0A6G1QDV5</accession>
<evidence type="ECO:0000256" key="1">
    <source>
        <dbReference type="SAM" id="MobiDB-lite"/>
    </source>
</evidence>
<feature type="compositionally biased region" description="Basic and acidic residues" evidence="1">
    <location>
        <begin position="349"/>
        <end position="360"/>
    </location>
</feature>
<feature type="region of interest" description="Disordered" evidence="1">
    <location>
        <begin position="340"/>
        <end position="362"/>
    </location>
</feature>
<feature type="compositionally biased region" description="Basic and acidic residues" evidence="1">
    <location>
        <begin position="773"/>
        <end position="792"/>
    </location>
</feature>
<feature type="compositionally biased region" description="Basic and acidic residues" evidence="1">
    <location>
        <begin position="661"/>
        <end position="672"/>
    </location>
</feature>
<reference evidence="2 3" key="1">
    <citation type="submission" date="2019-02" db="EMBL/GenBank/DDBJ databases">
        <title>Opniocepnalus argus genome.</title>
        <authorList>
            <person name="Zhou C."/>
            <person name="Xiao S."/>
        </authorList>
    </citation>
    <scope>NUCLEOTIDE SEQUENCE [LARGE SCALE GENOMIC DNA]</scope>
    <source>
        <strain evidence="2">OARG1902GOOAL</strain>
        <tissue evidence="2">Muscle</tissue>
    </source>
</reference>
<feature type="region of interest" description="Disordered" evidence="1">
    <location>
        <begin position="63"/>
        <end position="83"/>
    </location>
</feature>
<feature type="compositionally biased region" description="Low complexity" evidence="1">
    <location>
        <begin position="548"/>
        <end position="560"/>
    </location>
</feature>
<gene>
    <name evidence="2" type="ORF">EXN66_Car016291</name>
</gene>
<protein>
    <submittedName>
        <fullName evidence="2">Uncharacterized protein</fullName>
    </submittedName>
</protein>
<feature type="region of interest" description="Disordered" evidence="1">
    <location>
        <begin position="1"/>
        <end position="49"/>
    </location>
</feature>
<dbReference type="InterPro" id="IPR042779">
    <property type="entry name" value="MISP/MISP3-like"/>
</dbReference>
<sequence>METHDPRPSPPGLVSPDDDGLWMKLDSSPNKEHTESPSIASAETPQAPPAVITRYYSVMDNEDADDVFIPPPPPPSLPAFMAPLIPAEGSTDATANNSIVTLSNEAADATEAKANPSGLDWHHGEKQLKAAQVDQVTAQILKASMDLGSLSNNKNFTLATDTDPTSVEGTSSLMETCPDTHGRRHPAATDRKSNEETEGRVIVSAAERYFYPEQNSDNDPHSDSKGDTTRSSDICGLADNNSNLTAENADSDSVKTSAPTLSGLGVDDDDFKSCGITEVHKCNQNNIDGETNQLQVAEIPADETTDDQDFVDNRSFDHNLTKDESERRECDMSGKRVLQLPTSEGTDETATKAETGDGSRKIASHIQQGEILLQRLQLVQQRQDVHMSESHLTSQQVVHETGDEQKGTSGTEVDDRTMCEGDEQEKNKGKDTETTARESSSMPDQTEHRRSIGAEAEKSEMEQCENLVLSDLPLVNPQETSTTKGPVPSARHRFSAAETSIEILEADQGKQNLQRAGGVFNLTDDPDDVLEIPFKTNISLKLFPSKDGQGQQSSGQFSEQKMQKEISQDLHRELALVNQGKIPGGYSKGEIRQLKETKLVFEAFQQENTEGPTRHRKPGASVIKGHVYPSVLERTRSLEMFRIKSCPVSRAQSLRLYKPAATEHEKSPENLRSRSPNGGSQDKTRLSPYPKKDKHLHVCRSMDSLSPDVSGSAVETRSKTREGNTRQDSPIFKHNPFFKLRPALALQSEVEKDIREAREREEELRRQRSTLYGEKRKSSREEEKSRFTKTPDVKQSTGKLDRVWPPLSRKEQTKSEQTQQEPRVHRAGGEKAPLWQLWESGRINGQPPQEENS</sequence>
<dbReference type="EMBL" id="CM015726">
    <property type="protein sequence ID" value="KAF3700604.1"/>
    <property type="molecule type" value="Genomic_DNA"/>
</dbReference>
<name>A0A6G1QDV5_CHAAH</name>